<dbReference type="PROSITE" id="PS51464">
    <property type="entry name" value="SIS"/>
    <property type="match status" value="1"/>
</dbReference>
<accession>A0A455T1K7</accession>
<dbReference type="InterPro" id="IPR001347">
    <property type="entry name" value="SIS_dom"/>
</dbReference>
<dbReference type="EMBL" id="AP019377">
    <property type="protein sequence ID" value="BBH94417.1"/>
    <property type="molecule type" value="Genomic_DNA"/>
</dbReference>
<dbReference type="GO" id="GO:0016853">
    <property type="term" value="F:isomerase activity"/>
    <property type="evidence" value="ECO:0007669"/>
    <property type="project" value="UniProtKB-KW"/>
</dbReference>
<dbReference type="InterPro" id="IPR035461">
    <property type="entry name" value="GmhA/DiaA"/>
</dbReference>
<feature type="domain" description="SIS" evidence="1">
    <location>
        <begin position="75"/>
        <end position="232"/>
    </location>
</feature>
<dbReference type="GO" id="GO:1901135">
    <property type="term" value="P:carbohydrate derivative metabolic process"/>
    <property type="evidence" value="ECO:0007669"/>
    <property type="project" value="InterPro"/>
</dbReference>
<dbReference type="Gene3D" id="3.40.50.10490">
    <property type="entry name" value="Glucose-6-phosphate isomerase like protein, domain 1"/>
    <property type="match status" value="1"/>
</dbReference>
<dbReference type="Pfam" id="PF13580">
    <property type="entry name" value="SIS_2"/>
    <property type="match status" value="1"/>
</dbReference>
<keyword evidence="2" id="KW-0413">Isomerase</keyword>
<gene>
    <name evidence="2" type="primary">gmhA_2</name>
    <name evidence="2" type="ORF">KTA_26160</name>
</gene>
<dbReference type="PANTHER" id="PTHR30390">
    <property type="entry name" value="SEDOHEPTULOSE 7-PHOSPHATE ISOMERASE / DNAA INITIATOR-ASSOCIATING FACTOR FOR REPLICATION INITIATION"/>
    <property type="match status" value="1"/>
</dbReference>
<sequence>MTERANNQADATDAQGSEYDRLFYPYLFAGGKVSLDEVLNQVQHSTLEKCRDVIALRRATLAASREALLAAAEAMARAFAAGATLLAFGNGGSTTDAQDLVTDLLQPPFAHWRPLPAIALTNDIAVVTAVGNDVGFENIFTRQIIAFGRPGDIAVGISTSGNSLNVLHAFEQAKKQGLLTVGLAGYDGGKTRRSPAVDFCIISPGDHIPRIQEAQATVYHALIELVQAHLAAEKVRADSDEVRR</sequence>
<organism evidence="2">
    <name type="scientific">Thermogemmatispora argillosa</name>
    <dbReference type="NCBI Taxonomy" id="2045280"/>
    <lineage>
        <taxon>Bacteria</taxon>
        <taxon>Bacillati</taxon>
        <taxon>Chloroflexota</taxon>
        <taxon>Ktedonobacteria</taxon>
        <taxon>Thermogemmatisporales</taxon>
        <taxon>Thermogemmatisporaceae</taxon>
        <taxon>Thermogemmatispora</taxon>
    </lineage>
</organism>
<evidence type="ECO:0000313" key="2">
    <source>
        <dbReference type="EMBL" id="BBH94417.1"/>
    </source>
</evidence>
<evidence type="ECO:0000259" key="1">
    <source>
        <dbReference type="PROSITE" id="PS51464"/>
    </source>
</evidence>
<dbReference type="CDD" id="cd05006">
    <property type="entry name" value="SIS_GmhA"/>
    <property type="match status" value="1"/>
</dbReference>
<proteinExistence type="predicted"/>
<dbReference type="InterPro" id="IPR050099">
    <property type="entry name" value="SIS_GmhA/DiaA_subfam"/>
</dbReference>
<dbReference type="InterPro" id="IPR046348">
    <property type="entry name" value="SIS_dom_sf"/>
</dbReference>
<dbReference type="SUPFAM" id="SSF53697">
    <property type="entry name" value="SIS domain"/>
    <property type="match status" value="1"/>
</dbReference>
<protein>
    <submittedName>
        <fullName evidence="2">Phosphoheptose isomerase</fullName>
    </submittedName>
</protein>
<reference evidence="2" key="1">
    <citation type="submission" date="2018-12" db="EMBL/GenBank/DDBJ databases">
        <title>Novel natural products biosynthetic potential of the class Ktedonobacteria.</title>
        <authorList>
            <person name="Zheng Y."/>
            <person name="Saitou A."/>
            <person name="Wang C.M."/>
            <person name="Toyoda A."/>
            <person name="Minakuchi Y."/>
            <person name="Sekiguchi Y."/>
            <person name="Ueda K."/>
            <person name="Takano H."/>
            <person name="Sakai Y."/>
            <person name="Yokota A."/>
            <person name="Yabe S."/>
        </authorList>
    </citation>
    <scope>NUCLEOTIDE SEQUENCE</scope>
    <source>
        <strain evidence="2">A3-2</strain>
    </source>
</reference>
<name>A0A455T1K7_9CHLR</name>
<dbReference type="GO" id="GO:0097367">
    <property type="term" value="F:carbohydrate derivative binding"/>
    <property type="evidence" value="ECO:0007669"/>
    <property type="project" value="InterPro"/>
</dbReference>
<dbReference type="AlphaFoldDB" id="A0A455T1K7"/>